<dbReference type="InterPro" id="IPR001810">
    <property type="entry name" value="F-box_dom"/>
</dbReference>
<evidence type="ECO:0000313" key="2">
    <source>
        <dbReference type="EMBL" id="KAF0485820.1"/>
    </source>
</evidence>
<dbReference type="SUPFAM" id="SSF52047">
    <property type="entry name" value="RNI-like"/>
    <property type="match status" value="1"/>
</dbReference>
<dbReference type="OrthoDB" id="120976at2759"/>
<dbReference type="AlphaFoldDB" id="A0A8H4AEL3"/>
<reference evidence="2 3" key="1">
    <citation type="journal article" date="2019" name="Environ. Microbiol.">
        <title>At the nexus of three kingdoms: the genome of the mycorrhizal fungus Gigaspora margarita provides insights into plant, endobacterial and fungal interactions.</title>
        <authorList>
            <person name="Venice F."/>
            <person name="Ghignone S."/>
            <person name="Salvioli di Fossalunga A."/>
            <person name="Amselem J."/>
            <person name="Novero M."/>
            <person name="Xianan X."/>
            <person name="Sedzielewska Toro K."/>
            <person name="Morin E."/>
            <person name="Lipzen A."/>
            <person name="Grigoriev I.V."/>
            <person name="Henrissat B."/>
            <person name="Martin F.M."/>
            <person name="Bonfante P."/>
        </authorList>
    </citation>
    <scope>NUCLEOTIDE SEQUENCE [LARGE SCALE GENOMIC DNA]</scope>
    <source>
        <strain evidence="2 3">BEG34</strain>
    </source>
</reference>
<dbReference type="InterPro" id="IPR001611">
    <property type="entry name" value="Leu-rich_rpt"/>
</dbReference>
<feature type="domain" description="F-box" evidence="1">
    <location>
        <begin position="4"/>
        <end position="45"/>
    </location>
</feature>
<accession>A0A8H4AEL3</accession>
<dbReference type="Gene3D" id="3.80.10.10">
    <property type="entry name" value="Ribonuclease Inhibitor"/>
    <property type="match status" value="1"/>
</dbReference>
<evidence type="ECO:0000313" key="3">
    <source>
        <dbReference type="Proteomes" id="UP000439903"/>
    </source>
</evidence>
<dbReference type="Pfam" id="PF13516">
    <property type="entry name" value="LRR_6"/>
    <property type="match status" value="2"/>
</dbReference>
<organism evidence="2 3">
    <name type="scientific">Gigaspora margarita</name>
    <dbReference type="NCBI Taxonomy" id="4874"/>
    <lineage>
        <taxon>Eukaryota</taxon>
        <taxon>Fungi</taxon>
        <taxon>Fungi incertae sedis</taxon>
        <taxon>Mucoromycota</taxon>
        <taxon>Glomeromycotina</taxon>
        <taxon>Glomeromycetes</taxon>
        <taxon>Diversisporales</taxon>
        <taxon>Gigasporaceae</taxon>
        <taxon>Gigaspora</taxon>
    </lineage>
</organism>
<keyword evidence="3" id="KW-1185">Reference proteome</keyword>
<name>A0A8H4AEL3_GIGMA</name>
<evidence type="ECO:0000259" key="1">
    <source>
        <dbReference type="Pfam" id="PF12937"/>
    </source>
</evidence>
<dbReference type="Pfam" id="PF12937">
    <property type="entry name" value="F-box-like"/>
    <property type="match status" value="1"/>
</dbReference>
<comment type="caution">
    <text evidence="2">The sequence shown here is derived from an EMBL/GenBank/DDBJ whole genome shotgun (WGS) entry which is preliminary data.</text>
</comment>
<dbReference type="CDD" id="cd09917">
    <property type="entry name" value="F-box_SF"/>
    <property type="match status" value="1"/>
</dbReference>
<dbReference type="InterPro" id="IPR032675">
    <property type="entry name" value="LRR_dom_sf"/>
</dbReference>
<dbReference type="EMBL" id="WTPW01000716">
    <property type="protein sequence ID" value="KAF0485820.1"/>
    <property type="molecule type" value="Genomic_DNA"/>
</dbReference>
<gene>
    <name evidence="2" type="ORF">F8M41_022747</name>
</gene>
<proteinExistence type="predicted"/>
<protein>
    <submittedName>
        <fullName evidence="2">F-box domain-containing protein</fullName>
    </submittedName>
</protein>
<sequence length="245" mass="28501">MKPLPNECYYIIFKNLRHNYKNLFSCALVNRQWCRIVISILWSKPGHHFKNKKLIKILLLSLNEEEQVQLIPFKITLPNCRKPLFKYANYITSVNDDLSEGVRNWIRYKKGYELEYAIERCLILLFLRICKLKHLSLNGPICDRLILKNLYENTTITSLDIHNNDGGSFKSKATYGLLKILNKKTTLTSLNLRSIQFGSNKLGVEGVKALAFSLYENTTLTSLNIQSNDTNFDLKFYIQSIEILQ</sequence>
<dbReference type="Proteomes" id="UP000439903">
    <property type="component" value="Unassembled WGS sequence"/>
</dbReference>
<dbReference type="InterPro" id="IPR036047">
    <property type="entry name" value="F-box-like_dom_sf"/>
</dbReference>
<dbReference type="SUPFAM" id="SSF81383">
    <property type="entry name" value="F-box domain"/>
    <property type="match status" value="1"/>
</dbReference>